<dbReference type="Gene3D" id="3.40.525.10">
    <property type="entry name" value="CRAL-TRIO lipid binding domain"/>
    <property type="match status" value="1"/>
</dbReference>
<dbReference type="InterPro" id="IPR036865">
    <property type="entry name" value="CRAL-TRIO_dom_sf"/>
</dbReference>
<gene>
    <name evidence="2" type="ORF">BDV23DRAFT_171546</name>
</gene>
<feature type="domain" description="CRAL-TRIO" evidence="1">
    <location>
        <begin position="133"/>
        <end position="315"/>
    </location>
</feature>
<protein>
    <submittedName>
        <fullName evidence="2">CRAL-TRIO domain-containing protein</fullName>
    </submittedName>
</protein>
<dbReference type="InterPro" id="IPR011074">
    <property type="entry name" value="CRAL/TRIO_N_dom"/>
</dbReference>
<name>A0A5N7CBQ8_PETAA</name>
<dbReference type="InterPro" id="IPR001251">
    <property type="entry name" value="CRAL-TRIO_dom"/>
</dbReference>
<dbReference type="InterPro" id="IPR051026">
    <property type="entry name" value="PI/PC_transfer"/>
</dbReference>
<dbReference type="CDD" id="cd00170">
    <property type="entry name" value="SEC14"/>
    <property type="match status" value="1"/>
</dbReference>
<dbReference type="SMART" id="SM01100">
    <property type="entry name" value="CRAL_TRIO_N"/>
    <property type="match status" value="1"/>
</dbReference>
<dbReference type="Proteomes" id="UP000326877">
    <property type="component" value="Unassembled WGS sequence"/>
</dbReference>
<organism evidence="2">
    <name type="scientific">Petromyces alliaceus</name>
    <name type="common">Aspergillus alliaceus</name>
    <dbReference type="NCBI Taxonomy" id="209559"/>
    <lineage>
        <taxon>Eukaryota</taxon>
        <taxon>Fungi</taxon>
        <taxon>Dikarya</taxon>
        <taxon>Ascomycota</taxon>
        <taxon>Pezizomycotina</taxon>
        <taxon>Eurotiomycetes</taxon>
        <taxon>Eurotiomycetidae</taxon>
        <taxon>Eurotiales</taxon>
        <taxon>Aspergillaceae</taxon>
        <taxon>Aspergillus</taxon>
        <taxon>Aspergillus subgen. Circumdati</taxon>
    </lineage>
</organism>
<dbReference type="PROSITE" id="PS50191">
    <property type="entry name" value="CRAL_TRIO"/>
    <property type="match status" value="1"/>
</dbReference>
<dbReference type="InterPro" id="IPR036273">
    <property type="entry name" value="CRAL/TRIO_N_dom_sf"/>
</dbReference>
<dbReference type="SUPFAM" id="SSF46938">
    <property type="entry name" value="CRAL/TRIO N-terminal domain"/>
    <property type="match status" value="1"/>
</dbReference>
<dbReference type="SUPFAM" id="SSF52087">
    <property type="entry name" value="CRAL/TRIO domain"/>
    <property type="match status" value="1"/>
</dbReference>
<dbReference type="EMBL" id="ML735244">
    <property type="protein sequence ID" value="KAE8391586.1"/>
    <property type="molecule type" value="Genomic_DNA"/>
</dbReference>
<evidence type="ECO:0000259" key="1">
    <source>
        <dbReference type="PROSITE" id="PS50191"/>
    </source>
</evidence>
<dbReference type="AlphaFoldDB" id="A0A5N7CBQ8"/>
<dbReference type="Pfam" id="PF03765">
    <property type="entry name" value="CRAL_TRIO_N"/>
    <property type="match status" value="1"/>
</dbReference>
<dbReference type="OrthoDB" id="30289at2759"/>
<reference evidence="2" key="1">
    <citation type="submission" date="2019-04" db="EMBL/GenBank/DDBJ databases">
        <title>Friends and foes A comparative genomics studyof 23 Aspergillus species from section Flavi.</title>
        <authorList>
            <consortium name="DOE Joint Genome Institute"/>
            <person name="Kjaerbolling I."/>
            <person name="Vesth T."/>
            <person name="Frisvad J.C."/>
            <person name="Nybo J.L."/>
            <person name="Theobald S."/>
            <person name="Kildgaard S."/>
            <person name="Isbrandt T."/>
            <person name="Kuo A."/>
            <person name="Sato A."/>
            <person name="Lyhne E.K."/>
            <person name="Kogle M.E."/>
            <person name="Wiebenga A."/>
            <person name="Kun R.S."/>
            <person name="Lubbers R.J."/>
            <person name="Makela M.R."/>
            <person name="Barry K."/>
            <person name="Chovatia M."/>
            <person name="Clum A."/>
            <person name="Daum C."/>
            <person name="Haridas S."/>
            <person name="He G."/>
            <person name="LaButti K."/>
            <person name="Lipzen A."/>
            <person name="Mondo S."/>
            <person name="Riley R."/>
            <person name="Salamov A."/>
            <person name="Simmons B.A."/>
            <person name="Magnuson J.K."/>
            <person name="Henrissat B."/>
            <person name="Mortensen U.H."/>
            <person name="Larsen T.O."/>
            <person name="Devries R.P."/>
            <person name="Grigoriev I.V."/>
            <person name="Machida M."/>
            <person name="Baker S.E."/>
            <person name="Andersen M.R."/>
        </authorList>
    </citation>
    <scope>NUCLEOTIDE SEQUENCE [LARGE SCALE GENOMIC DNA]</scope>
    <source>
        <strain evidence="2">IBT 14317</strain>
    </source>
</reference>
<accession>A0A5N7CBQ8</accession>
<evidence type="ECO:0000313" key="2">
    <source>
        <dbReference type="EMBL" id="KAE8391586.1"/>
    </source>
</evidence>
<dbReference type="Gene3D" id="1.10.8.20">
    <property type="entry name" value="N-terminal domain of phosphatidylinositol transfer protein sec14p"/>
    <property type="match status" value="1"/>
</dbReference>
<dbReference type="PANTHER" id="PTHR45657:SF3">
    <property type="entry name" value="TRANSPORTER, PUTATIVE (AFU_ORTHOLOGUE AFUA_5G09260)-RELATED"/>
    <property type="match status" value="1"/>
</dbReference>
<dbReference type="Pfam" id="PF00650">
    <property type="entry name" value="CRAL_TRIO"/>
    <property type="match status" value="1"/>
</dbReference>
<proteinExistence type="predicted"/>
<dbReference type="PANTHER" id="PTHR45657">
    <property type="entry name" value="CRAL-TRIO DOMAIN-CONTAINING PROTEIN YKL091C-RELATED"/>
    <property type="match status" value="1"/>
</dbReference>
<dbReference type="SMART" id="SM00516">
    <property type="entry name" value="SEC14"/>
    <property type="match status" value="1"/>
</dbReference>
<sequence length="379" mass="43478">MVLFWRNPEAHNSLVDENSAFGMPKNSSRQDTEAKWMAGQLNHLTQEQDSKLLRFRNLCEQHGYCKAQTNDEWTDNDRAILLRFLRAQRFEIDNALEQFRDAYEWKAEHGIKSFYQNMDVEMYEFSRQMFSQWTGHRDSRGLPIYVFPLKHLTKERMEAFVSKMSSFSVTPSSSSSQTPGHLIVFHALYENMLDFVMPLCNQLERPHMEIPVTASTHIIDLSGVTLRQFFDLKRYLQGATLLATKHYPETLSRIFILGAPPLFRTAWQIIKNWVDPGTLSKISVLSPSESRRELLAYIEPSSLPEQYGGTLNWKWGDMPNLDDHGRSLAPSLYQGDASGSDYFIKGPVIFKDGAIEGLGSAEGKIRKIVIPVHKPRVIG</sequence>